<evidence type="ECO:0000256" key="5">
    <source>
        <dbReference type="ARBA" id="ARBA00022927"/>
    </source>
</evidence>
<keyword evidence="3" id="KW-0813">Transport</keyword>
<organism evidence="8 9">
    <name type="scientific">Cryobacterium cryoconiti</name>
    <dbReference type="NCBI Taxonomy" id="1259239"/>
    <lineage>
        <taxon>Bacteria</taxon>
        <taxon>Bacillati</taxon>
        <taxon>Actinomycetota</taxon>
        <taxon>Actinomycetes</taxon>
        <taxon>Micrococcales</taxon>
        <taxon>Microbacteriaceae</taxon>
        <taxon>Cryobacterium</taxon>
    </lineage>
</organism>
<accession>A0A4Y8K1T1</accession>
<gene>
    <name evidence="8" type="ORF">E3T49_01905</name>
</gene>
<evidence type="ECO:0000256" key="2">
    <source>
        <dbReference type="ARBA" id="ARBA00006602"/>
    </source>
</evidence>
<dbReference type="RefSeq" id="WP_134422965.1">
    <property type="nucleotide sequence ID" value="NZ_SOHA01000005.1"/>
</dbReference>
<feature type="domain" description="Flagellar assembly protein FliH/Type III secretion system HrpE" evidence="7">
    <location>
        <begin position="78"/>
        <end position="197"/>
    </location>
</feature>
<evidence type="ECO:0000313" key="8">
    <source>
        <dbReference type="EMBL" id="TFD33072.1"/>
    </source>
</evidence>
<keyword evidence="9" id="KW-1185">Reference proteome</keyword>
<evidence type="ECO:0000256" key="3">
    <source>
        <dbReference type="ARBA" id="ARBA00022448"/>
    </source>
</evidence>
<evidence type="ECO:0000256" key="4">
    <source>
        <dbReference type="ARBA" id="ARBA00022795"/>
    </source>
</evidence>
<sequence>MSSSAQSMPFSAVSFPSLRNERGAGDESSRARGHAAGYTAGLRAAAAEIDARIALHDAEHAAAMLHQQTRVDRAVALLGAAAAALHQRTLPVLQDVEDTLVATAVELAEAILGHELGDTETSARAALSRALIPGTDAIAGSGRPHAVRMHPADLALIDQITRTDAGVDLIADAGLARGDAIAEFPDGFLDARIGTALARAKAALGSAAS</sequence>
<dbReference type="Proteomes" id="UP000297472">
    <property type="component" value="Unassembled WGS sequence"/>
</dbReference>
<evidence type="ECO:0000256" key="1">
    <source>
        <dbReference type="ARBA" id="ARBA00003041"/>
    </source>
</evidence>
<comment type="similarity">
    <text evidence="2">Belongs to the FliH family.</text>
</comment>
<dbReference type="PANTHER" id="PTHR34982">
    <property type="entry name" value="YOP PROTEINS TRANSLOCATION PROTEIN L"/>
    <property type="match status" value="1"/>
</dbReference>
<evidence type="ECO:0000313" key="9">
    <source>
        <dbReference type="Proteomes" id="UP000297472"/>
    </source>
</evidence>
<dbReference type="Pfam" id="PF02108">
    <property type="entry name" value="FliH"/>
    <property type="match status" value="1"/>
</dbReference>
<dbReference type="AlphaFoldDB" id="A0A4Y8K1T1"/>
<dbReference type="EMBL" id="SOHA01000005">
    <property type="protein sequence ID" value="TFD33072.1"/>
    <property type="molecule type" value="Genomic_DNA"/>
</dbReference>
<dbReference type="GO" id="GO:0044781">
    <property type="term" value="P:bacterial-type flagellum organization"/>
    <property type="evidence" value="ECO:0007669"/>
    <property type="project" value="UniProtKB-KW"/>
</dbReference>
<protein>
    <recommendedName>
        <fullName evidence="7">Flagellar assembly protein FliH/Type III secretion system HrpE domain-containing protein</fullName>
    </recommendedName>
</protein>
<comment type="caution">
    <text evidence="8">The sequence shown here is derived from an EMBL/GenBank/DDBJ whole genome shotgun (WGS) entry which is preliminary data.</text>
</comment>
<evidence type="ECO:0000259" key="7">
    <source>
        <dbReference type="Pfam" id="PF02108"/>
    </source>
</evidence>
<dbReference type="GO" id="GO:0005829">
    <property type="term" value="C:cytosol"/>
    <property type="evidence" value="ECO:0007669"/>
    <property type="project" value="TreeGrafter"/>
</dbReference>
<comment type="function">
    <text evidence="1">Needed for flagellar regrowth and assembly.</text>
</comment>
<reference evidence="8 9" key="1">
    <citation type="submission" date="2019-03" db="EMBL/GenBank/DDBJ databases">
        <title>Genomics of glacier-inhabiting Cryobacterium strains.</title>
        <authorList>
            <person name="Liu Q."/>
            <person name="Xin Y.-H."/>
        </authorList>
    </citation>
    <scope>NUCLEOTIDE SEQUENCE [LARGE SCALE GENOMIC DNA]</scope>
    <source>
        <strain evidence="8 9">TMT1-51</strain>
    </source>
</reference>
<dbReference type="OrthoDB" id="5114026at2"/>
<keyword evidence="4" id="KW-1005">Bacterial flagellum biogenesis</keyword>
<evidence type="ECO:0000256" key="6">
    <source>
        <dbReference type="ARBA" id="ARBA00023225"/>
    </source>
</evidence>
<dbReference type="InterPro" id="IPR018035">
    <property type="entry name" value="Flagellar_FliH/T3SS_HrpE"/>
</dbReference>
<proteinExistence type="inferred from homology"/>
<dbReference type="GO" id="GO:0015031">
    <property type="term" value="P:protein transport"/>
    <property type="evidence" value="ECO:0007669"/>
    <property type="project" value="UniProtKB-KW"/>
</dbReference>
<keyword evidence="5" id="KW-0653">Protein transport</keyword>
<dbReference type="PANTHER" id="PTHR34982:SF1">
    <property type="entry name" value="FLAGELLAR ASSEMBLY PROTEIN FLIH"/>
    <property type="match status" value="1"/>
</dbReference>
<dbReference type="InterPro" id="IPR051472">
    <property type="entry name" value="T3SS_Stator/FliH"/>
</dbReference>
<keyword evidence="6" id="KW-1006">Bacterial flagellum protein export</keyword>
<name>A0A4Y8K1T1_9MICO</name>